<dbReference type="GO" id="GO:0046481">
    <property type="term" value="F:digalactosyldiacylglycerol synthase activity"/>
    <property type="evidence" value="ECO:0007669"/>
    <property type="project" value="InterPro"/>
</dbReference>
<evidence type="ECO:0000256" key="6">
    <source>
        <dbReference type="ARBA" id="ARBA00022679"/>
    </source>
</evidence>
<comment type="subcellular location">
    <subcellularLocation>
        <location evidence="2">Membrane</location>
    </subcellularLocation>
    <subcellularLocation>
        <location evidence="1">Plastid</location>
        <location evidence="1">Chloroplast</location>
    </subcellularLocation>
</comment>
<dbReference type="AlphaFoldDB" id="A0A1D6HQH1"/>
<name>A0A1D6HQH1_MAIZE</name>
<organism evidence="8">
    <name type="scientific">Zea mays</name>
    <name type="common">Maize</name>
    <dbReference type="NCBI Taxonomy" id="4577"/>
    <lineage>
        <taxon>Eukaryota</taxon>
        <taxon>Viridiplantae</taxon>
        <taxon>Streptophyta</taxon>
        <taxon>Embryophyta</taxon>
        <taxon>Tracheophyta</taxon>
        <taxon>Spermatophyta</taxon>
        <taxon>Magnoliopsida</taxon>
        <taxon>Liliopsida</taxon>
        <taxon>Poales</taxon>
        <taxon>Poaceae</taxon>
        <taxon>PACMAD clade</taxon>
        <taxon>Panicoideae</taxon>
        <taxon>Andropogonodae</taxon>
        <taxon>Andropogoneae</taxon>
        <taxon>Tripsacinae</taxon>
        <taxon>Zea</taxon>
    </lineage>
</organism>
<evidence type="ECO:0000256" key="5">
    <source>
        <dbReference type="ARBA" id="ARBA00022640"/>
    </source>
</evidence>
<proteinExistence type="inferred from homology"/>
<accession>A0A1D6HQH1</accession>
<evidence type="ECO:0000256" key="7">
    <source>
        <dbReference type="ARBA" id="ARBA00023136"/>
    </source>
</evidence>
<dbReference type="STRING" id="4577.A0A1D6HQH1"/>
<dbReference type="CDD" id="cd01635">
    <property type="entry name" value="Glycosyltransferase_GTB-type"/>
    <property type="match status" value="1"/>
</dbReference>
<keyword evidence="4" id="KW-0150">Chloroplast</keyword>
<evidence type="ECO:0000313" key="8">
    <source>
        <dbReference type="EMBL" id="ONM50817.1"/>
    </source>
</evidence>
<dbReference type="EMBL" id="CM007650">
    <property type="protein sequence ID" value="ONM50817.1"/>
    <property type="molecule type" value="Genomic_DNA"/>
</dbReference>
<sequence>MASPVVVAAALLVAALAPFCGMDPLQTGSMLDFPGFESHLVDLPDPAEMPTHADEWERLRGAEVRFHGEVQGPESVAFDPQGRTRASPMAESSSGTASGYRELIDLMAKHKSDLEGFKLDVYGSGADSQEVQSTARRYKVFKNLSISDVLCTTTADALAMGKFVICVEHPSNEFLRSLSGT</sequence>
<reference evidence="8" key="1">
    <citation type="submission" date="2015-12" db="EMBL/GenBank/DDBJ databases">
        <title>Update maize B73 reference genome by single molecule sequencing technologies.</title>
        <authorList>
            <consortium name="Maize Genome Sequencing Project"/>
            <person name="Ware D."/>
        </authorList>
    </citation>
    <scope>NUCLEOTIDE SEQUENCE [LARGE SCALE GENOMIC DNA]</scope>
    <source>
        <tissue evidence="8">Seedling</tissue>
    </source>
</reference>
<dbReference type="GO" id="GO:0016020">
    <property type="term" value="C:membrane"/>
    <property type="evidence" value="ECO:0007669"/>
    <property type="project" value="UniProtKB-SubCell"/>
</dbReference>
<evidence type="ECO:0000256" key="3">
    <source>
        <dbReference type="ARBA" id="ARBA00009481"/>
    </source>
</evidence>
<evidence type="ECO:0000256" key="1">
    <source>
        <dbReference type="ARBA" id="ARBA00004229"/>
    </source>
</evidence>
<dbReference type="PANTHER" id="PTHR46132">
    <property type="entry name" value="DIGALACTOSYLDIACYLGLYCEROL SYNTHASE 2, CHLOROPLASTIC"/>
    <property type="match status" value="1"/>
</dbReference>
<dbReference type="ExpressionAtlas" id="A0A1D6HQH1">
    <property type="expression patterns" value="baseline and differential"/>
</dbReference>
<evidence type="ECO:0000256" key="2">
    <source>
        <dbReference type="ARBA" id="ARBA00004370"/>
    </source>
</evidence>
<gene>
    <name evidence="8" type="ORF">ZEAMMB73_Zm00001d018593</name>
</gene>
<dbReference type="InterPro" id="IPR044525">
    <property type="entry name" value="DGDG1/2"/>
</dbReference>
<dbReference type="GO" id="GO:0009507">
    <property type="term" value="C:chloroplast"/>
    <property type="evidence" value="ECO:0007669"/>
    <property type="project" value="UniProtKB-SubCell"/>
</dbReference>
<dbReference type="InParanoid" id="A0A1D6HQH1"/>
<keyword evidence="6" id="KW-0808">Transferase</keyword>
<comment type="similarity">
    <text evidence="3">Belongs to the glycosyltransferase group 1 family. Glycosyltransferase 4 subfamily.</text>
</comment>
<keyword evidence="7" id="KW-0472">Membrane</keyword>
<protein>
    <submittedName>
        <fullName evidence="8">Digalactosyldiacylglycerol synthase 1 chloroplastic</fullName>
    </submittedName>
</protein>
<evidence type="ECO:0000256" key="4">
    <source>
        <dbReference type="ARBA" id="ARBA00022528"/>
    </source>
</evidence>
<keyword evidence="5" id="KW-0934">Plastid</keyword>
<dbReference type="PANTHER" id="PTHR46132:SF6">
    <property type="entry name" value="DIGALACTOSYLDIACYLGLYCEROL SYNTHASE 1, CHLOROPLASTIC"/>
    <property type="match status" value="1"/>
</dbReference>